<organism evidence="7 8">
    <name type="scientific">Arcticibacter tournemirensis</name>
    <dbReference type="NCBI Taxonomy" id="699437"/>
    <lineage>
        <taxon>Bacteria</taxon>
        <taxon>Pseudomonadati</taxon>
        <taxon>Bacteroidota</taxon>
        <taxon>Sphingobacteriia</taxon>
        <taxon>Sphingobacteriales</taxon>
        <taxon>Sphingobacteriaceae</taxon>
        <taxon>Arcticibacter</taxon>
    </lineage>
</organism>
<dbReference type="RefSeq" id="WP_141815339.1">
    <property type="nucleotide sequence ID" value="NZ_VFPL01000001.1"/>
</dbReference>
<reference evidence="7 8" key="1">
    <citation type="submission" date="2019-09" db="EMBL/GenBank/DDBJ databases">
        <title>Pararcticibacter amylolyticus gen. nov., sp. nov., isolated from a rottenly hemp rope, and reclassification of Pedobacter tournemirensis as Pararcticibacter tournemirensis comb. nov.</title>
        <authorList>
            <person name="Cai Y."/>
        </authorList>
    </citation>
    <scope>NUCLEOTIDE SEQUENCE [LARGE SCALE GENOMIC DNA]</scope>
    <source>
        <strain evidence="7 8">TF5-37.2-LB10</strain>
    </source>
</reference>
<feature type="transmembrane region" description="Helical" evidence="5">
    <location>
        <begin position="60"/>
        <end position="78"/>
    </location>
</feature>
<dbReference type="GO" id="GO:0016020">
    <property type="term" value="C:membrane"/>
    <property type="evidence" value="ECO:0007669"/>
    <property type="project" value="UniProtKB-SubCell"/>
</dbReference>
<keyword evidence="3 5" id="KW-1133">Transmembrane helix</keyword>
<gene>
    <name evidence="7" type="ORF">F1649_11150</name>
</gene>
<accession>A0A5M9H867</accession>
<feature type="transmembrane region" description="Helical" evidence="5">
    <location>
        <begin position="162"/>
        <end position="182"/>
    </location>
</feature>
<dbReference type="Pfam" id="PF04932">
    <property type="entry name" value="Wzy_C"/>
    <property type="match status" value="1"/>
</dbReference>
<evidence type="ECO:0000259" key="6">
    <source>
        <dbReference type="Pfam" id="PF04932"/>
    </source>
</evidence>
<evidence type="ECO:0000313" key="8">
    <source>
        <dbReference type="Proteomes" id="UP000322918"/>
    </source>
</evidence>
<evidence type="ECO:0000256" key="3">
    <source>
        <dbReference type="ARBA" id="ARBA00022989"/>
    </source>
</evidence>
<feature type="transmembrane region" description="Helical" evidence="5">
    <location>
        <begin position="85"/>
        <end position="103"/>
    </location>
</feature>
<keyword evidence="8" id="KW-1185">Reference proteome</keyword>
<dbReference type="AlphaFoldDB" id="A0A5M9H867"/>
<dbReference type="PANTHER" id="PTHR37422:SF17">
    <property type="entry name" value="O-ANTIGEN LIGASE"/>
    <property type="match status" value="1"/>
</dbReference>
<feature type="transmembrane region" description="Helical" evidence="5">
    <location>
        <begin position="194"/>
        <end position="211"/>
    </location>
</feature>
<dbReference type="EMBL" id="VWNE01000015">
    <property type="protein sequence ID" value="KAA8482800.1"/>
    <property type="molecule type" value="Genomic_DNA"/>
</dbReference>
<dbReference type="InterPro" id="IPR051533">
    <property type="entry name" value="WaaL-like"/>
</dbReference>
<evidence type="ECO:0000256" key="1">
    <source>
        <dbReference type="ARBA" id="ARBA00004141"/>
    </source>
</evidence>
<feature type="transmembrane region" description="Helical" evidence="5">
    <location>
        <begin position="277"/>
        <end position="293"/>
    </location>
</feature>
<feature type="transmembrane region" description="Helical" evidence="5">
    <location>
        <begin position="324"/>
        <end position="343"/>
    </location>
</feature>
<keyword evidence="7" id="KW-0436">Ligase</keyword>
<keyword evidence="2 5" id="KW-0812">Transmembrane</keyword>
<evidence type="ECO:0000256" key="2">
    <source>
        <dbReference type="ARBA" id="ARBA00022692"/>
    </source>
</evidence>
<feature type="transmembrane region" description="Helical" evidence="5">
    <location>
        <begin position="33"/>
        <end position="54"/>
    </location>
</feature>
<evidence type="ECO:0000256" key="4">
    <source>
        <dbReference type="ARBA" id="ARBA00023136"/>
    </source>
</evidence>
<keyword evidence="4 5" id="KW-0472">Membrane</keyword>
<feature type="transmembrane region" description="Helical" evidence="5">
    <location>
        <begin position="109"/>
        <end position="126"/>
    </location>
</feature>
<feature type="transmembrane region" description="Helical" evidence="5">
    <location>
        <begin position="138"/>
        <end position="156"/>
    </location>
</feature>
<feature type="domain" description="O-antigen ligase-related" evidence="6">
    <location>
        <begin position="283"/>
        <end position="422"/>
    </location>
</feature>
<dbReference type="Proteomes" id="UP000322918">
    <property type="component" value="Unassembled WGS sequence"/>
</dbReference>
<dbReference type="OrthoDB" id="783093at2"/>
<proteinExistence type="predicted"/>
<feature type="transmembrane region" description="Helical" evidence="5">
    <location>
        <begin position="444"/>
        <end position="463"/>
    </location>
</feature>
<feature type="transmembrane region" description="Helical" evidence="5">
    <location>
        <begin position="413"/>
        <end position="432"/>
    </location>
</feature>
<protein>
    <submittedName>
        <fullName evidence="7">O-antigen ligase domain-containing protein</fullName>
    </submittedName>
</protein>
<sequence length="502" mass="56090">MDNFKINISPPERKNTSNWLYTFLRKTFITDKLANPAGITFLIIFSLLFALIIYRQGAETGILLAVVITGVPAIYGLVAYPKVGTVIVMIAAYFIMWIAAMGVDFPLGTIMDGLEALLILGFFISQKNKPNWSVFKNPIAYIILIWISYNIIQIANPTARSILPWIYTIRSVAAVMLMYFVFTNSINTVSFIRFILKLWIALSVFAALYALKQEYIGFFPFEERGLSDPRVKSLLFINGHWRKASIFSDPVAFSYNMVATSLLCISMLFGPVSKHKKIVLGILTILFMVAMLTSGTRGAYVLVPAALVLLLILNFNATILKFSIVAGVLFAALVFTPTSSPSIRRFQSAFRPSDDASFNVRKITQKRIQPFIQSHPIGAGLGVLSNTGKRMVPNNILRGFAPDSGYVRVAGELGWVGLLLFCTLFFVSLKTGISNYYKMKDPELKNYCLAMILIVFAFLVGSYPQEAIVQFPSSVYFCLFLALITVTFKLDSEKQHHTKNSK</sequence>
<comment type="subcellular location">
    <subcellularLocation>
        <location evidence="1">Membrane</location>
        <topology evidence="1">Multi-pass membrane protein</topology>
    </subcellularLocation>
</comment>
<feature type="transmembrane region" description="Helical" evidence="5">
    <location>
        <begin position="469"/>
        <end position="490"/>
    </location>
</feature>
<name>A0A5M9H867_9SPHI</name>
<evidence type="ECO:0000256" key="5">
    <source>
        <dbReference type="SAM" id="Phobius"/>
    </source>
</evidence>
<evidence type="ECO:0000313" key="7">
    <source>
        <dbReference type="EMBL" id="KAA8482800.1"/>
    </source>
</evidence>
<dbReference type="GO" id="GO:0016874">
    <property type="term" value="F:ligase activity"/>
    <property type="evidence" value="ECO:0007669"/>
    <property type="project" value="UniProtKB-KW"/>
</dbReference>
<feature type="transmembrane region" description="Helical" evidence="5">
    <location>
        <begin position="252"/>
        <end position="270"/>
    </location>
</feature>
<comment type="caution">
    <text evidence="7">The sequence shown here is derived from an EMBL/GenBank/DDBJ whole genome shotgun (WGS) entry which is preliminary data.</text>
</comment>
<dbReference type="PANTHER" id="PTHR37422">
    <property type="entry name" value="TEICHURONIC ACID BIOSYNTHESIS PROTEIN TUAE"/>
    <property type="match status" value="1"/>
</dbReference>
<dbReference type="InterPro" id="IPR007016">
    <property type="entry name" value="O-antigen_ligase-rel_domated"/>
</dbReference>